<comment type="cofactor">
    <cofactor evidence="10">
        <name>[2Fe-2S] cluster</name>
        <dbReference type="ChEBI" id="CHEBI:190135"/>
    </cofactor>
</comment>
<evidence type="ECO:0000256" key="10">
    <source>
        <dbReference type="ARBA" id="ARBA00034078"/>
    </source>
</evidence>
<evidence type="ECO:0000256" key="8">
    <source>
        <dbReference type="ARBA" id="ARBA00023004"/>
    </source>
</evidence>
<keyword evidence="8" id="KW-0408">Iron</keyword>
<keyword evidence="4" id="KW-0001">2Fe-2S</keyword>
<reference evidence="12 13" key="1">
    <citation type="submission" date="2020-10" db="EMBL/GenBank/DDBJ databases">
        <title>ChiBAC.</title>
        <authorList>
            <person name="Zenner C."/>
            <person name="Hitch T.C.A."/>
            <person name="Clavel T."/>
        </authorList>
    </citation>
    <scope>NUCLEOTIDE SEQUENCE [LARGE SCALE GENOMIC DNA]</scope>
    <source>
        <strain evidence="12 13">DSM 109015</strain>
    </source>
</reference>
<dbReference type="InterPro" id="IPR039261">
    <property type="entry name" value="FNR_nucleotide-bd"/>
</dbReference>
<evidence type="ECO:0000256" key="3">
    <source>
        <dbReference type="ARBA" id="ARBA00022630"/>
    </source>
</evidence>
<dbReference type="InterPro" id="IPR012165">
    <property type="entry name" value="Cyt_c3_hydrogenase_gsu"/>
</dbReference>
<dbReference type="SUPFAM" id="SSF63380">
    <property type="entry name" value="Riboflavin synthase domain-like"/>
    <property type="match status" value="1"/>
</dbReference>
<dbReference type="InterPro" id="IPR017938">
    <property type="entry name" value="Riboflavin_synthase-like_b-brl"/>
</dbReference>
<proteinExistence type="inferred from homology"/>
<name>A0ABR9R330_9FIRM</name>
<comment type="similarity">
    <text evidence="1">Belongs to the PyrK family.</text>
</comment>
<dbReference type="Proteomes" id="UP000768567">
    <property type="component" value="Unassembled WGS sequence"/>
</dbReference>
<evidence type="ECO:0000256" key="7">
    <source>
        <dbReference type="ARBA" id="ARBA00022982"/>
    </source>
</evidence>
<evidence type="ECO:0000256" key="4">
    <source>
        <dbReference type="ARBA" id="ARBA00022714"/>
    </source>
</evidence>
<evidence type="ECO:0000313" key="12">
    <source>
        <dbReference type="EMBL" id="MBE5037332.1"/>
    </source>
</evidence>
<dbReference type="EMBL" id="JADCKC010000002">
    <property type="protein sequence ID" value="MBE5037332.1"/>
    <property type="molecule type" value="Genomic_DNA"/>
</dbReference>
<keyword evidence="3" id="KW-0285">Flavoprotein</keyword>
<keyword evidence="5" id="KW-0479">Metal-binding</keyword>
<dbReference type="InterPro" id="IPR037117">
    <property type="entry name" value="Dihydroorotate_DH_ele_sf"/>
</dbReference>
<dbReference type="InterPro" id="IPR017927">
    <property type="entry name" value="FAD-bd_FR_type"/>
</dbReference>
<accession>A0ABR9R330</accession>
<dbReference type="InterPro" id="IPR050353">
    <property type="entry name" value="PyrK_electron_transfer"/>
</dbReference>
<comment type="caution">
    <text evidence="12">The sequence shown here is derived from an EMBL/GenBank/DDBJ whole genome shotgun (WGS) entry which is preliminary data.</text>
</comment>
<feature type="domain" description="FAD-binding FR-type" evidence="11">
    <location>
        <begin position="1"/>
        <end position="88"/>
    </location>
</feature>
<dbReference type="InterPro" id="IPR019480">
    <property type="entry name" value="Dihydroorotate_DH_Fe-S-bd"/>
</dbReference>
<evidence type="ECO:0000256" key="2">
    <source>
        <dbReference type="ARBA" id="ARBA00022448"/>
    </source>
</evidence>
<keyword evidence="2" id="KW-0813">Transport</keyword>
<dbReference type="CDD" id="cd06218">
    <property type="entry name" value="DHOD_e_trans"/>
    <property type="match status" value="1"/>
</dbReference>
<dbReference type="PIRSF" id="PIRSF006816">
    <property type="entry name" value="Cyc3_hyd_g"/>
    <property type="match status" value="1"/>
</dbReference>
<keyword evidence="13" id="KW-1185">Reference proteome</keyword>
<keyword evidence="9" id="KW-0411">Iron-sulfur</keyword>
<dbReference type="Gene3D" id="2.40.30.10">
    <property type="entry name" value="Translation factors"/>
    <property type="match status" value="1"/>
</dbReference>
<evidence type="ECO:0000256" key="6">
    <source>
        <dbReference type="ARBA" id="ARBA00022827"/>
    </source>
</evidence>
<dbReference type="Gene3D" id="3.40.50.80">
    <property type="entry name" value="Nucleotide-binding domain of ferredoxin-NADP reductase (FNR) module"/>
    <property type="match status" value="1"/>
</dbReference>
<dbReference type="PANTHER" id="PTHR43513:SF3">
    <property type="entry name" value="DIHYDROOROTATE DEHYDROGENASE B (NAD(+)), ELECTRON TRANSFER SUBUNIT-RELATED"/>
    <property type="match status" value="1"/>
</dbReference>
<dbReference type="PANTHER" id="PTHR43513">
    <property type="entry name" value="DIHYDROOROTATE DEHYDROGENASE B (NAD(+)), ELECTRON TRANSFER SUBUNIT"/>
    <property type="match status" value="1"/>
</dbReference>
<protein>
    <submittedName>
        <fullName evidence="12">Dihydroorotate dehydrogenase electron transfer subunit</fullName>
    </submittedName>
</protein>
<sequence>MPDIRRLTVALPKEGPMPKAGQFYMLRAWAANESPVLSRPISVHDVDTVEGTLTFLYQIKGEGTQKLARLAWGQTLTLTGPCGNGFDVAGAAAAGRVAVVGGGIGTAPLLLLCKELAAAGCKPDLMVGFRDQPYGMDAFEPYCNSIAIATDSGAAGHHGLVTDLLDPKQYDLVLTCGPTVMMRGVAKLCAAAGTPCKASLEHKMACGLGACLGCTCHTKVGPKTVCKDGPVFDAGEVFEL</sequence>
<keyword evidence="6" id="KW-0274">FAD</keyword>
<dbReference type="SUPFAM" id="SSF52343">
    <property type="entry name" value="Ferredoxin reductase-like, C-terminal NADP-linked domain"/>
    <property type="match status" value="1"/>
</dbReference>
<gene>
    <name evidence="12" type="ORF">INF35_06020</name>
</gene>
<dbReference type="NCBIfam" id="NF000798">
    <property type="entry name" value="PRK00054.1-3"/>
    <property type="match status" value="1"/>
</dbReference>
<evidence type="ECO:0000256" key="5">
    <source>
        <dbReference type="ARBA" id="ARBA00022723"/>
    </source>
</evidence>
<keyword evidence="7" id="KW-0249">Electron transport</keyword>
<evidence type="ECO:0000259" key="11">
    <source>
        <dbReference type="PROSITE" id="PS51384"/>
    </source>
</evidence>
<dbReference type="PROSITE" id="PS51384">
    <property type="entry name" value="FAD_FR"/>
    <property type="match status" value="1"/>
</dbReference>
<evidence type="ECO:0000256" key="1">
    <source>
        <dbReference type="ARBA" id="ARBA00006422"/>
    </source>
</evidence>
<dbReference type="Gene3D" id="2.10.240.10">
    <property type="entry name" value="Dihydroorotate dehydrogenase, electron transfer subunit"/>
    <property type="match status" value="1"/>
</dbReference>
<dbReference type="Pfam" id="PF10418">
    <property type="entry name" value="DHODB_Fe-S_bind"/>
    <property type="match status" value="1"/>
</dbReference>
<evidence type="ECO:0000256" key="9">
    <source>
        <dbReference type="ARBA" id="ARBA00023014"/>
    </source>
</evidence>
<evidence type="ECO:0000313" key="13">
    <source>
        <dbReference type="Proteomes" id="UP000768567"/>
    </source>
</evidence>
<organism evidence="12 13">
    <name type="scientific">Gemmiger gallinarum</name>
    <dbReference type="NCBI Taxonomy" id="2779354"/>
    <lineage>
        <taxon>Bacteria</taxon>
        <taxon>Bacillati</taxon>
        <taxon>Bacillota</taxon>
        <taxon>Clostridia</taxon>
        <taxon>Eubacteriales</taxon>
        <taxon>Gemmiger</taxon>
    </lineage>
</organism>